<evidence type="ECO:0000313" key="5">
    <source>
        <dbReference type="EMBL" id="ELA42486.1"/>
    </source>
</evidence>
<accession>L2GNR6</accession>
<dbReference type="Pfam" id="PF00298">
    <property type="entry name" value="Ribosomal_L11"/>
    <property type="match status" value="1"/>
</dbReference>
<dbReference type="HOGENOM" id="CLU_074237_5_0_1"/>
<feature type="domain" description="Large ribosomal subunit protein uL11 C-terminal" evidence="4">
    <location>
        <begin position="76"/>
        <end position="147"/>
    </location>
</feature>
<evidence type="ECO:0000313" key="6">
    <source>
        <dbReference type="Proteomes" id="UP000011082"/>
    </source>
</evidence>
<keyword evidence="3" id="KW-0687">Ribonucleoprotein</keyword>
<dbReference type="GeneID" id="19881302"/>
<proteinExistence type="inferred from homology"/>
<dbReference type="PANTHER" id="PTHR11661">
    <property type="entry name" value="60S RIBOSOMAL PROTEIN L12"/>
    <property type="match status" value="1"/>
</dbReference>
<dbReference type="Proteomes" id="UP000011082">
    <property type="component" value="Unassembled WGS sequence"/>
</dbReference>
<dbReference type="InParanoid" id="L2GNR6"/>
<organism evidence="5 6">
    <name type="scientific">Vittaforma corneae (strain ATCC 50505)</name>
    <name type="common">Microsporidian parasite</name>
    <name type="synonym">Nosema corneum</name>
    <dbReference type="NCBI Taxonomy" id="993615"/>
    <lineage>
        <taxon>Eukaryota</taxon>
        <taxon>Fungi</taxon>
        <taxon>Fungi incertae sedis</taxon>
        <taxon>Microsporidia</taxon>
        <taxon>Nosematidae</taxon>
        <taxon>Vittaforma</taxon>
    </lineage>
</organism>
<name>L2GNR6_VITCO</name>
<dbReference type="OrthoDB" id="1478556at2759"/>
<dbReference type="InterPro" id="IPR036796">
    <property type="entry name" value="Ribosomal_uL11_N_sf"/>
</dbReference>
<dbReference type="Gene3D" id="3.30.1550.10">
    <property type="entry name" value="Ribosomal protein L11/L12, N-terminal domain"/>
    <property type="match status" value="1"/>
</dbReference>
<dbReference type="Gene3D" id="1.10.10.250">
    <property type="entry name" value="Ribosomal protein L11, C-terminal domain"/>
    <property type="match status" value="1"/>
</dbReference>
<protein>
    <recommendedName>
        <fullName evidence="4">Large ribosomal subunit protein uL11 C-terminal domain-containing protein</fullName>
    </recommendedName>
</protein>
<evidence type="ECO:0000259" key="4">
    <source>
        <dbReference type="Pfam" id="PF00298"/>
    </source>
</evidence>
<dbReference type="GO" id="GO:0003735">
    <property type="term" value="F:structural constituent of ribosome"/>
    <property type="evidence" value="ECO:0007669"/>
    <property type="project" value="InterPro"/>
</dbReference>
<dbReference type="AlphaFoldDB" id="L2GNR6"/>
<comment type="similarity">
    <text evidence="1">Belongs to the universal ribosomal protein uL11 family.</text>
</comment>
<keyword evidence="2" id="KW-0689">Ribosomal protein</keyword>
<gene>
    <name evidence="5" type="ORF">VICG_00585</name>
</gene>
<dbReference type="SUPFAM" id="SSF54747">
    <property type="entry name" value="Ribosomal L11/L12e N-terminal domain"/>
    <property type="match status" value="1"/>
</dbReference>
<dbReference type="GO" id="GO:0006412">
    <property type="term" value="P:translation"/>
    <property type="evidence" value="ECO:0007669"/>
    <property type="project" value="InterPro"/>
</dbReference>
<dbReference type="GO" id="GO:0070180">
    <property type="term" value="F:large ribosomal subunit rRNA binding"/>
    <property type="evidence" value="ECO:0007669"/>
    <property type="project" value="TreeGrafter"/>
</dbReference>
<dbReference type="STRING" id="993615.L2GNR6"/>
<dbReference type="InterPro" id="IPR000911">
    <property type="entry name" value="Ribosomal_uL11"/>
</dbReference>
<dbReference type="PANTHER" id="PTHR11661:SF2">
    <property type="entry name" value="LARGE RIBOSOMAL SUBUNIT PROTEIN UL11"/>
    <property type="match status" value="1"/>
</dbReference>
<keyword evidence="6" id="KW-1185">Reference proteome</keyword>
<sequence length="184" mass="20099">MVLIPNKDPEADYLLVRVVGGELPGATFSQRVGPMKIPGKVVGEEVRKLTAKEFVQQKIHVLLKVKDRKATCELMPSTAQIIIRELKECREPRKKGSEKAPRLHNGSLSLNALFKVATEVRARSRSNSMKGTVKEVLGTARAVGCSIEGKHPKEVTFAVTNGRAAVAELFGIENVNSLPAFLDD</sequence>
<dbReference type="GO" id="GO:0022625">
    <property type="term" value="C:cytosolic large ribosomal subunit"/>
    <property type="evidence" value="ECO:0007669"/>
    <property type="project" value="TreeGrafter"/>
</dbReference>
<reference evidence="6" key="1">
    <citation type="submission" date="2011-05" db="EMBL/GenBank/DDBJ databases">
        <title>The genome sequence of Vittaforma corneae strain ATCC 50505.</title>
        <authorList>
            <consortium name="The Broad Institute Genome Sequencing Platform"/>
            <person name="Cuomo C."/>
            <person name="Didier E."/>
            <person name="Bowers L."/>
            <person name="Young S.K."/>
            <person name="Zeng Q."/>
            <person name="Gargeya S."/>
            <person name="Fitzgerald M."/>
            <person name="Haas B."/>
            <person name="Abouelleil A."/>
            <person name="Alvarado L."/>
            <person name="Arachchi H.M."/>
            <person name="Berlin A."/>
            <person name="Chapman S.B."/>
            <person name="Gearin G."/>
            <person name="Goldberg J."/>
            <person name="Griggs A."/>
            <person name="Gujja S."/>
            <person name="Hansen M."/>
            <person name="Heiman D."/>
            <person name="Howarth C."/>
            <person name="Larimer J."/>
            <person name="Lui A."/>
            <person name="MacDonald P.J.P."/>
            <person name="McCowen C."/>
            <person name="Montmayeur A."/>
            <person name="Murphy C."/>
            <person name="Neiman D."/>
            <person name="Pearson M."/>
            <person name="Priest M."/>
            <person name="Roberts A."/>
            <person name="Saif S."/>
            <person name="Shea T."/>
            <person name="Sisk P."/>
            <person name="Stolte C."/>
            <person name="Sykes S."/>
            <person name="Wortman J."/>
            <person name="Nusbaum C."/>
            <person name="Birren B."/>
        </authorList>
    </citation>
    <scope>NUCLEOTIDE SEQUENCE [LARGE SCALE GENOMIC DNA]</scope>
    <source>
        <strain evidence="6">ATCC 50505</strain>
    </source>
</reference>
<dbReference type="EMBL" id="JH370132">
    <property type="protein sequence ID" value="ELA42486.1"/>
    <property type="molecule type" value="Genomic_DNA"/>
</dbReference>
<dbReference type="OMA" id="VILEESC"/>
<dbReference type="FunCoup" id="L2GNR6">
    <property type="interactions" value="150"/>
</dbReference>
<evidence type="ECO:0000256" key="2">
    <source>
        <dbReference type="ARBA" id="ARBA00022980"/>
    </source>
</evidence>
<dbReference type="InterPro" id="IPR036769">
    <property type="entry name" value="Ribosomal_uL11_C_sf"/>
</dbReference>
<evidence type="ECO:0000256" key="1">
    <source>
        <dbReference type="ARBA" id="ARBA00010537"/>
    </source>
</evidence>
<dbReference type="SMART" id="SM00649">
    <property type="entry name" value="RL11"/>
    <property type="match status" value="1"/>
</dbReference>
<evidence type="ECO:0000256" key="3">
    <source>
        <dbReference type="ARBA" id="ARBA00023274"/>
    </source>
</evidence>
<dbReference type="InterPro" id="IPR020783">
    <property type="entry name" value="Ribosomal_uL11_C"/>
</dbReference>
<dbReference type="RefSeq" id="XP_007604037.1">
    <property type="nucleotide sequence ID" value="XM_007603975.1"/>
</dbReference>
<dbReference type="SUPFAM" id="SSF46906">
    <property type="entry name" value="Ribosomal protein L11, C-terminal domain"/>
    <property type="match status" value="1"/>
</dbReference>
<dbReference type="VEuPathDB" id="MicrosporidiaDB:VICG_00585"/>